<reference evidence="2 3" key="1">
    <citation type="submission" date="2024-02" db="EMBL/GenBank/DDBJ databases">
        <authorList>
            <person name="Chen Y."/>
            <person name="Shah S."/>
            <person name="Dougan E. K."/>
            <person name="Thang M."/>
            <person name="Chan C."/>
        </authorList>
    </citation>
    <scope>NUCLEOTIDE SEQUENCE [LARGE SCALE GENOMIC DNA]</scope>
</reference>
<accession>A0ABP0M2N6</accession>
<protein>
    <submittedName>
        <fullName evidence="2">Uncharacterized protein</fullName>
    </submittedName>
</protein>
<sequence>MKVVRMWPQKVEEMGDRTACKEGCQATGRRTALSLLGAAAELAKVEDKNSKAGTRIDQEGGPQVPGRPSHVVEVEDACRCGGRRVKEKKPVEVGHLPALTTMATSSEQDARLPRLPGMAWNLSGHDEAGSRHGRGADYKGGADEVNPQEITLQFCKTKADQVAFATCKTMLRTGQEFVCVVESMQQFKEVAPPRFGNGPERHLPLSRWAPGPMLKRLEVQNILQKSAKALRIGEASALDQATGEVELVKRTGRWSSSAVQRFLMLCEQRFGKGQSILDSEQTAFKPEEFKVDSDSDA</sequence>
<name>A0ABP0M2N6_9DINO</name>
<feature type="region of interest" description="Disordered" evidence="1">
    <location>
        <begin position="47"/>
        <end position="69"/>
    </location>
</feature>
<gene>
    <name evidence="2" type="ORF">CCMP2556_LOCUS23849</name>
</gene>
<dbReference type="Proteomes" id="UP001642484">
    <property type="component" value="Unassembled WGS sequence"/>
</dbReference>
<organism evidence="2 3">
    <name type="scientific">Durusdinium trenchii</name>
    <dbReference type="NCBI Taxonomy" id="1381693"/>
    <lineage>
        <taxon>Eukaryota</taxon>
        <taxon>Sar</taxon>
        <taxon>Alveolata</taxon>
        <taxon>Dinophyceae</taxon>
        <taxon>Suessiales</taxon>
        <taxon>Symbiodiniaceae</taxon>
        <taxon>Durusdinium</taxon>
    </lineage>
</organism>
<evidence type="ECO:0000313" key="3">
    <source>
        <dbReference type="Proteomes" id="UP001642484"/>
    </source>
</evidence>
<evidence type="ECO:0000256" key="1">
    <source>
        <dbReference type="SAM" id="MobiDB-lite"/>
    </source>
</evidence>
<feature type="compositionally biased region" description="Basic and acidic residues" evidence="1">
    <location>
        <begin position="47"/>
        <end position="58"/>
    </location>
</feature>
<comment type="caution">
    <text evidence="2">The sequence shown here is derived from an EMBL/GenBank/DDBJ whole genome shotgun (WGS) entry which is preliminary data.</text>
</comment>
<proteinExistence type="predicted"/>
<dbReference type="EMBL" id="CAXAMN010015446">
    <property type="protein sequence ID" value="CAK9045749.1"/>
    <property type="molecule type" value="Genomic_DNA"/>
</dbReference>
<evidence type="ECO:0000313" key="2">
    <source>
        <dbReference type="EMBL" id="CAK9045749.1"/>
    </source>
</evidence>
<keyword evidence="3" id="KW-1185">Reference proteome</keyword>